<feature type="transmembrane region" description="Helical" evidence="7">
    <location>
        <begin position="169"/>
        <end position="192"/>
    </location>
</feature>
<dbReference type="GO" id="GO:0016787">
    <property type="term" value="F:hydrolase activity"/>
    <property type="evidence" value="ECO:0007669"/>
    <property type="project" value="UniProtKB-KW"/>
</dbReference>
<keyword evidence="4 7" id="KW-0812">Transmembrane</keyword>
<keyword evidence="3" id="KW-1003">Cell membrane</keyword>
<feature type="transmembrane region" description="Helical" evidence="7">
    <location>
        <begin position="81"/>
        <end position="111"/>
    </location>
</feature>
<keyword evidence="9" id="KW-0378">Hydrolase</keyword>
<feature type="transmembrane region" description="Helical" evidence="7">
    <location>
        <begin position="12"/>
        <end position="29"/>
    </location>
</feature>
<evidence type="ECO:0000256" key="7">
    <source>
        <dbReference type="SAM" id="Phobius"/>
    </source>
</evidence>
<dbReference type="STRING" id="1297750.SAMN05444405_10890"/>
<dbReference type="PANTHER" id="PTHR40074">
    <property type="entry name" value="O-ACETYLTRANSFERASE WECH"/>
    <property type="match status" value="1"/>
</dbReference>
<evidence type="ECO:0000259" key="8">
    <source>
        <dbReference type="Pfam" id="PF01757"/>
    </source>
</evidence>
<keyword evidence="5 7" id="KW-1133">Transmembrane helix</keyword>
<protein>
    <submittedName>
        <fullName evidence="9">Peptidoglycan/LPS O-acetylase OafA/YrhL, contains acyltransferase and SGNH-hydrolase domains</fullName>
    </submittedName>
</protein>
<dbReference type="RefSeq" id="WP_073401377.1">
    <property type="nucleotide sequence ID" value="NZ_FQTV01000008.1"/>
</dbReference>
<reference evidence="9 10" key="1">
    <citation type="submission" date="2016-11" db="EMBL/GenBank/DDBJ databases">
        <authorList>
            <person name="Jaros S."/>
            <person name="Januszkiewicz K."/>
            <person name="Wedrychowicz H."/>
        </authorList>
    </citation>
    <scope>NUCLEOTIDE SEQUENCE [LARGE SCALE GENOMIC DNA]</scope>
    <source>
        <strain evidence="9 10">DSM 26991</strain>
    </source>
</reference>
<dbReference type="OrthoDB" id="9806160at2"/>
<evidence type="ECO:0000313" key="9">
    <source>
        <dbReference type="EMBL" id="SHF41037.1"/>
    </source>
</evidence>
<dbReference type="AlphaFoldDB" id="A0A1M5BFA8"/>
<dbReference type="Pfam" id="PF01757">
    <property type="entry name" value="Acyl_transf_3"/>
    <property type="match status" value="1"/>
</dbReference>
<evidence type="ECO:0000256" key="2">
    <source>
        <dbReference type="ARBA" id="ARBA00007400"/>
    </source>
</evidence>
<accession>A0A1M5BFA8</accession>
<dbReference type="GO" id="GO:0009246">
    <property type="term" value="P:enterobacterial common antigen biosynthetic process"/>
    <property type="evidence" value="ECO:0007669"/>
    <property type="project" value="TreeGrafter"/>
</dbReference>
<sequence length="330" mass="38551">MIKKILDNRAALMGVMIIMIMIFHTRLHYNSHFTQIFAGWGFGGVDGFLFLSALGLFYSFTKDNCTLSFYKKRFIRIIPSYFVIVFLANIIRGNTNIADILIQISTIGFWFPSFLNYFDWFVPSIIILYLFFPLYYKFFFLSPLKVTVAFIVIFIILSLLYALNNGYNINMMYFLCRVPVFLLGVLFAYYNYYKLSFLDKRKSIYISVFVAIMGFILWFFLKVLLTYNQFNSSTLNWTLFVLIIPGFLYLLTFLIESNNLLNRVLSFLGGISLELYLIHEHVIFKYATTLKHLISNSFPLILIFLFLSLVSVLLAFGIHKLVSLFATKLL</sequence>
<feature type="transmembrane region" description="Helical" evidence="7">
    <location>
        <begin position="35"/>
        <end position="60"/>
    </location>
</feature>
<name>A0A1M5BFA8_9BACE</name>
<keyword evidence="9" id="KW-0808">Transferase</keyword>
<feature type="transmembrane region" description="Helical" evidence="7">
    <location>
        <begin position="143"/>
        <end position="163"/>
    </location>
</feature>
<evidence type="ECO:0000256" key="1">
    <source>
        <dbReference type="ARBA" id="ARBA00004651"/>
    </source>
</evidence>
<evidence type="ECO:0000256" key="4">
    <source>
        <dbReference type="ARBA" id="ARBA00022692"/>
    </source>
</evidence>
<keyword evidence="9" id="KW-0012">Acyltransferase</keyword>
<feature type="transmembrane region" description="Helical" evidence="7">
    <location>
        <begin position="117"/>
        <end position="136"/>
    </location>
</feature>
<dbReference type="EMBL" id="FQTV01000008">
    <property type="protein sequence ID" value="SHF41037.1"/>
    <property type="molecule type" value="Genomic_DNA"/>
</dbReference>
<keyword evidence="10" id="KW-1185">Reference proteome</keyword>
<comment type="subcellular location">
    <subcellularLocation>
        <location evidence="1">Cell membrane</location>
        <topology evidence="1">Multi-pass membrane protein</topology>
    </subcellularLocation>
</comment>
<evidence type="ECO:0000256" key="6">
    <source>
        <dbReference type="ARBA" id="ARBA00023136"/>
    </source>
</evidence>
<feature type="transmembrane region" description="Helical" evidence="7">
    <location>
        <begin position="204"/>
        <end position="225"/>
    </location>
</feature>
<gene>
    <name evidence="9" type="ORF">SAMN05444405_10890</name>
</gene>
<evidence type="ECO:0000256" key="3">
    <source>
        <dbReference type="ARBA" id="ARBA00022475"/>
    </source>
</evidence>
<feature type="transmembrane region" description="Helical" evidence="7">
    <location>
        <begin position="260"/>
        <end position="278"/>
    </location>
</feature>
<feature type="domain" description="Acyltransferase 3" evidence="8">
    <location>
        <begin position="14"/>
        <end position="318"/>
    </location>
</feature>
<dbReference type="GO" id="GO:0016413">
    <property type="term" value="F:O-acetyltransferase activity"/>
    <property type="evidence" value="ECO:0007669"/>
    <property type="project" value="TreeGrafter"/>
</dbReference>
<evidence type="ECO:0000313" key="10">
    <source>
        <dbReference type="Proteomes" id="UP000184509"/>
    </source>
</evidence>
<dbReference type="PANTHER" id="PTHR40074:SF2">
    <property type="entry name" value="O-ACETYLTRANSFERASE WECH"/>
    <property type="match status" value="1"/>
</dbReference>
<feature type="transmembrane region" description="Helical" evidence="7">
    <location>
        <begin position="237"/>
        <end position="255"/>
    </location>
</feature>
<dbReference type="Proteomes" id="UP000184509">
    <property type="component" value="Unassembled WGS sequence"/>
</dbReference>
<keyword evidence="6 7" id="KW-0472">Membrane</keyword>
<feature type="transmembrane region" description="Helical" evidence="7">
    <location>
        <begin position="298"/>
        <end position="318"/>
    </location>
</feature>
<dbReference type="GO" id="GO:0005886">
    <property type="term" value="C:plasma membrane"/>
    <property type="evidence" value="ECO:0007669"/>
    <property type="project" value="UniProtKB-SubCell"/>
</dbReference>
<proteinExistence type="inferred from homology"/>
<dbReference type="InterPro" id="IPR002656">
    <property type="entry name" value="Acyl_transf_3_dom"/>
</dbReference>
<evidence type="ECO:0000256" key="5">
    <source>
        <dbReference type="ARBA" id="ARBA00022989"/>
    </source>
</evidence>
<comment type="similarity">
    <text evidence="2">Belongs to the acyltransferase 3 family.</text>
</comment>
<organism evidence="9 10">
    <name type="scientific">Bacteroides luti</name>
    <dbReference type="NCBI Taxonomy" id="1297750"/>
    <lineage>
        <taxon>Bacteria</taxon>
        <taxon>Pseudomonadati</taxon>
        <taxon>Bacteroidota</taxon>
        <taxon>Bacteroidia</taxon>
        <taxon>Bacteroidales</taxon>
        <taxon>Bacteroidaceae</taxon>
        <taxon>Bacteroides</taxon>
    </lineage>
</organism>